<evidence type="ECO:0000256" key="6">
    <source>
        <dbReference type="ARBA" id="ARBA00023242"/>
    </source>
</evidence>
<dbReference type="Pfam" id="PF10513">
    <property type="entry name" value="EPL1"/>
    <property type="match status" value="1"/>
</dbReference>
<keyword evidence="12" id="KW-1185">Reference proteome</keyword>
<reference evidence="11" key="3">
    <citation type="submission" date="2025-09" db="UniProtKB">
        <authorList>
            <consortium name="Ensembl"/>
        </authorList>
    </citation>
    <scope>IDENTIFICATION</scope>
</reference>
<dbReference type="Pfam" id="PF06752">
    <property type="entry name" value="E_Pc_C"/>
    <property type="match status" value="1"/>
</dbReference>
<dbReference type="Ensembl" id="ENSOMYT00000059690.2">
    <property type="protein sequence ID" value="ENSOMYP00000054831.2"/>
    <property type="gene ID" value="ENSOMYG00000024755.2"/>
</dbReference>
<evidence type="ECO:0000256" key="8">
    <source>
        <dbReference type="SAM" id="MobiDB-lite"/>
    </source>
</evidence>
<evidence type="ECO:0000256" key="3">
    <source>
        <dbReference type="ARBA" id="ARBA00022853"/>
    </source>
</evidence>
<feature type="domain" description="Enhancer of polycomb-like N-terminal" evidence="10">
    <location>
        <begin position="7"/>
        <end position="148"/>
    </location>
</feature>
<protein>
    <recommendedName>
        <fullName evidence="7">Enhancer of polycomb homolog</fullName>
    </recommendedName>
</protein>
<dbReference type="GO" id="GO:0006357">
    <property type="term" value="P:regulation of transcription by RNA polymerase II"/>
    <property type="evidence" value="ECO:0007669"/>
    <property type="project" value="InterPro"/>
</dbReference>
<dbReference type="GeneTree" id="ENSGT00940000158526"/>
<evidence type="ECO:0000313" key="12">
    <source>
        <dbReference type="Proteomes" id="UP000694395"/>
    </source>
</evidence>
<dbReference type="InterPro" id="IPR009607">
    <property type="entry name" value="Enhancer_polycomb_C"/>
</dbReference>
<evidence type="ECO:0000259" key="9">
    <source>
        <dbReference type="Pfam" id="PF06752"/>
    </source>
</evidence>
<keyword evidence="3" id="KW-0156">Chromatin regulator</keyword>
<proteinExistence type="inferred from homology"/>
<keyword evidence="5 7" id="KW-0804">Transcription</keyword>
<dbReference type="Proteomes" id="UP000694395">
    <property type="component" value="Chromosome 22"/>
</dbReference>
<evidence type="ECO:0000256" key="4">
    <source>
        <dbReference type="ARBA" id="ARBA00023015"/>
    </source>
</evidence>
<feature type="region of interest" description="Disordered" evidence="8">
    <location>
        <begin position="525"/>
        <end position="546"/>
    </location>
</feature>
<dbReference type="InterPro" id="IPR019542">
    <property type="entry name" value="Enhancer_polycomb-like_N"/>
</dbReference>
<evidence type="ECO:0000313" key="11">
    <source>
        <dbReference type="Ensembl" id="ENSOMYP00000054831.2"/>
    </source>
</evidence>
<evidence type="ECO:0000259" key="10">
    <source>
        <dbReference type="Pfam" id="PF10513"/>
    </source>
</evidence>
<dbReference type="GO" id="GO:0035267">
    <property type="term" value="C:NuA4 histone acetyltransferase complex"/>
    <property type="evidence" value="ECO:0007669"/>
    <property type="project" value="InterPro"/>
</dbReference>
<evidence type="ECO:0000256" key="1">
    <source>
        <dbReference type="ARBA" id="ARBA00004123"/>
    </source>
</evidence>
<evidence type="ECO:0000256" key="5">
    <source>
        <dbReference type="ARBA" id="ARBA00023163"/>
    </source>
</evidence>
<feature type="domain" description="Enhancer of polycomb C-terminal" evidence="9">
    <location>
        <begin position="562"/>
        <end position="593"/>
    </location>
</feature>
<reference evidence="11" key="2">
    <citation type="submission" date="2025-08" db="UniProtKB">
        <authorList>
            <consortium name="Ensembl"/>
        </authorList>
    </citation>
    <scope>IDENTIFICATION</scope>
</reference>
<comment type="similarity">
    <text evidence="2 7">Belongs to the enhancer of polycomb family.</text>
</comment>
<feature type="compositionally biased region" description="Polar residues" evidence="8">
    <location>
        <begin position="655"/>
        <end position="664"/>
    </location>
</feature>
<evidence type="ECO:0000256" key="7">
    <source>
        <dbReference type="RuleBase" id="RU361124"/>
    </source>
</evidence>
<accession>A0A8C7RNR6</accession>
<evidence type="ECO:0000256" key="2">
    <source>
        <dbReference type="ARBA" id="ARBA00008035"/>
    </source>
</evidence>
<feature type="region of interest" description="Disordered" evidence="8">
    <location>
        <begin position="622"/>
        <end position="688"/>
    </location>
</feature>
<feature type="compositionally biased region" description="Polar residues" evidence="8">
    <location>
        <begin position="491"/>
        <end position="505"/>
    </location>
</feature>
<sequence>MSKLSFRARALDAAKPLPIYRNKDLPDLNDCVSINRAVPQMPTGMEKEEESEHHLQRAISAQSVFREKKENMVIPVPEAESNITYYDRLYKGELRIPKQLFHIQPLGLDNEQPDYDMDSEDETLLNRLNRKMEIKPIQFETMVDRLEKASTNQMVTITEAKLLLNEDDYLLKAVYDYWVRKRKNCRGPSLIPLIKLEKRDGSTNNDAYVAFRRRTEKMQTRKNRKNDEASYEKTLKLRREFSRTVTILEMIKRREKSKRELLHLTLEVVEKRYQMGDFTGEVLSEVTAPLAEKPVYTVPITVTNGNRHNHKSGGLPYHGYHHVSVKDEDPFDFVRPKKKYTRREPLCRPGRPAKRQHIVNKADIKQYDFHSSGEEDYPLSPSSEPDEENDPDGTFAFRRKAGCHYLAPCLDQTSGLLWDHPELAGLDALRHRQSLTALSVPQRCVGLARRRVGRGGRVLLDRASSDLDGVLKQLDSGVFSSSFPKDLSDHQVPTQNHRTMPGSASSLTDLLSNIQALRWRFFRPRSTQGDASGEGRTGRPSMDNRLSGGLFVHTKNSGSGGITEEQYQVHQQALAQMQKQQLAQLQLKAPPPQQHFSLPERQNTRVHSLSPLTQMHFHLMWTSRPPHSTSTSQGGTGLDRSGRTPSSGGPLLPASHSTTPQSLPNHRGHGSAVSPAHHHHNARPSPSSLKLATMATSSLDRVPKVTPAISSMAR</sequence>
<comment type="subcellular location">
    <subcellularLocation>
        <location evidence="1 7">Nucleus</location>
    </subcellularLocation>
</comment>
<organism evidence="11 12">
    <name type="scientific">Oncorhynchus mykiss</name>
    <name type="common">Rainbow trout</name>
    <name type="synonym">Salmo gairdneri</name>
    <dbReference type="NCBI Taxonomy" id="8022"/>
    <lineage>
        <taxon>Eukaryota</taxon>
        <taxon>Metazoa</taxon>
        <taxon>Chordata</taxon>
        <taxon>Craniata</taxon>
        <taxon>Vertebrata</taxon>
        <taxon>Euteleostomi</taxon>
        <taxon>Actinopterygii</taxon>
        <taxon>Neopterygii</taxon>
        <taxon>Teleostei</taxon>
        <taxon>Protacanthopterygii</taxon>
        <taxon>Salmoniformes</taxon>
        <taxon>Salmonidae</taxon>
        <taxon>Salmoninae</taxon>
        <taxon>Oncorhynchus</taxon>
    </lineage>
</organism>
<feature type="region of interest" description="Disordered" evidence="8">
    <location>
        <begin position="485"/>
        <end position="505"/>
    </location>
</feature>
<keyword evidence="4 7" id="KW-0805">Transcription regulation</keyword>
<keyword evidence="6 7" id="KW-0539">Nucleus</keyword>
<feature type="region of interest" description="Disordered" evidence="8">
    <location>
        <begin position="371"/>
        <end position="394"/>
    </location>
</feature>
<dbReference type="PANTHER" id="PTHR14898">
    <property type="entry name" value="ENHANCER OF POLYCOMB"/>
    <property type="match status" value="1"/>
</dbReference>
<dbReference type="GO" id="GO:0005634">
    <property type="term" value="C:nucleus"/>
    <property type="evidence" value="ECO:0007669"/>
    <property type="project" value="UniProtKB-SubCell"/>
</dbReference>
<dbReference type="InterPro" id="IPR024943">
    <property type="entry name" value="Enhancer_polycomb"/>
</dbReference>
<dbReference type="AlphaFoldDB" id="A0A8C7RNR6"/>
<reference evidence="11" key="1">
    <citation type="submission" date="2020-07" db="EMBL/GenBank/DDBJ databases">
        <title>A long reads based de novo assembly of the rainbow trout Arlee double haploid line genome.</title>
        <authorList>
            <person name="Gao G."/>
            <person name="Palti Y."/>
        </authorList>
    </citation>
    <scope>NUCLEOTIDE SEQUENCE [LARGE SCALE GENOMIC DNA]</scope>
</reference>
<name>A0A8C7RNR6_ONCMY</name>
<dbReference type="GO" id="GO:0006325">
    <property type="term" value="P:chromatin organization"/>
    <property type="evidence" value="ECO:0007669"/>
    <property type="project" value="UniProtKB-KW"/>
</dbReference>